<reference evidence="2 3" key="1">
    <citation type="submission" date="2019-04" db="EMBL/GenBank/DDBJ databases">
        <title>Streptomyces lasaliensis sp.nov., an Actinomycete isolated from soil which produces the polyether antibiotic lasalocid.</title>
        <authorList>
            <person name="Erwin G."/>
            <person name="Haber C."/>
        </authorList>
    </citation>
    <scope>NUCLEOTIDE SEQUENCE [LARGE SCALE GENOMIC DNA]</scope>
    <source>
        <strain evidence="2 3">DSM 40089</strain>
    </source>
</reference>
<protein>
    <submittedName>
        <fullName evidence="2">Uncharacterized protein</fullName>
    </submittedName>
</protein>
<accession>A0A4U5WYQ9</accession>
<feature type="region of interest" description="Disordered" evidence="1">
    <location>
        <begin position="1"/>
        <end position="100"/>
    </location>
</feature>
<dbReference type="AlphaFoldDB" id="A0A4U5WYQ9"/>
<feature type="compositionally biased region" description="Polar residues" evidence="1">
    <location>
        <begin position="90"/>
        <end position="100"/>
    </location>
</feature>
<gene>
    <name evidence="2" type="ORF">E4U92_19905</name>
</gene>
<feature type="compositionally biased region" description="Polar residues" evidence="1">
    <location>
        <begin position="33"/>
        <end position="56"/>
    </location>
</feature>
<proteinExistence type="predicted"/>
<evidence type="ECO:0000313" key="3">
    <source>
        <dbReference type="Proteomes" id="UP000308632"/>
    </source>
</evidence>
<dbReference type="EMBL" id="SZPR01000017">
    <property type="protein sequence ID" value="TKT07729.1"/>
    <property type="molecule type" value="Genomic_DNA"/>
</dbReference>
<organism evidence="2 3">
    <name type="scientific">Streptomyces galbus</name>
    <dbReference type="NCBI Taxonomy" id="33898"/>
    <lineage>
        <taxon>Bacteria</taxon>
        <taxon>Bacillati</taxon>
        <taxon>Actinomycetota</taxon>
        <taxon>Actinomycetes</taxon>
        <taxon>Kitasatosporales</taxon>
        <taxon>Streptomycetaceae</taxon>
        <taxon>Streptomyces</taxon>
    </lineage>
</organism>
<name>A0A4U5WYQ9_STRGB</name>
<sequence length="100" mass="10326">MRTGTATPAGHRRHQDQPGRPGRHSPPADATDPVTQADATTPVTRTDATDQVTQSSATDPVTPAPKTTPATPVTPAETTDDPAPTPAATRQSTQRAPQPS</sequence>
<comment type="caution">
    <text evidence="2">The sequence shown here is derived from an EMBL/GenBank/DDBJ whole genome shotgun (WGS) entry which is preliminary data.</text>
</comment>
<feature type="compositionally biased region" description="Low complexity" evidence="1">
    <location>
        <begin position="57"/>
        <end position="77"/>
    </location>
</feature>
<evidence type="ECO:0000256" key="1">
    <source>
        <dbReference type="SAM" id="MobiDB-lite"/>
    </source>
</evidence>
<dbReference type="RefSeq" id="WP_137301793.1">
    <property type="nucleotide sequence ID" value="NZ_BMVD01000007.1"/>
</dbReference>
<dbReference type="Proteomes" id="UP000308632">
    <property type="component" value="Unassembled WGS sequence"/>
</dbReference>
<evidence type="ECO:0000313" key="2">
    <source>
        <dbReference type="EMBL" id="TKT07729.1"/>
    </source>
</evidence>